<comment type="similarity">
    <text evidence="10">Belongs to the class-I aminoacyl-tRNA synthetase family. TyrS type 2 subfamily.</text>
</comment>
<evidence type="ECO:0000313" key="14">
    <source>
        <dbReference type="Proteomes" id="UP000396788"/>
    </source>
</evidence>
<dbReference type="InterPro" id="IPR002942">
    <property type="entry name" value="S4_RNA-bd"/>
</dbReference>
<dbReference type="Pfam" id="PF01479">
    <property type="entry name" value="S4"/>
    <property type="match status" value="1"/>
</dbReference>
<dbReference type="PRINTS" id="PR01040">
    <property type="entry name" value="TRNASYNTHTYR"/>
</dbReference>
<keyword evidence="8 10" id="KW-0030">Aminoacyl-tRNA synthetase</keyword>
<feature type="domain" description="RNA-binding S4" evidence="12">
    <location>
        <begin position="353"/>
        <end position="414"/>
    </location>
</feature>
<evidence type="ECO:0000256" key="2">
    <source>
        <dbReference type="ARBA" id="ARBA00022490"/>
    </source>
</evidence>
<dbReference type="GO" id="GO:0004831">
    <property type="term" value="F:tyrosine-tRNA ligase activity"/>
    <property type="evidence" value="ECO:0007669"/>
    <property type="project" value="UniProtKB-UniRule"/>
</dbReference>
<evidence type="ECO:0000256" key="1">
    <source>
        <dbReference type="ARBA" id="ARBA00011738"/>
    </source>
</evidence>
<accession>A0A5E4SQZ6</accession>
<evidence type="ECO:0000259" key="12">
    <source>
        <dbReference type="SMART" id="SM00363"/>
    </source>
</evidence>
<dbReference type="AlphaFoldDB" id="A0A5E4SQZ6"/>
<dbReference type="FunFam" id="1.10.240.10:FF:000006">
    <property type="entry name" value="Tyrosine--tRNA ligase"/>
    <property type="match status" value="1"/>
</dbReference>
<dbReference type="NCBIfam" id="TIGR00234">
    <property type="entry name" value="tyrS"/>
    <property type="match status" value="1"/>
</dbReference>
<dbReference type="InterPro" id="IPR024108">
    <property type="entry name" value="Tyr-tRNA-ligase_bac_2"/>
</dbReference>
<dbReference type="SUPFAM" id="SSF52374">
    <property type="entry name" value="Nucleotidylyl transferase"/>
    <property type="match status" value="1"/>
</dbReference>
<dbReference type="FunFam" id="3.10.290.10:FF:000022">
    <property type="entry name" value="Tyrosine--tRNA ligase"/>
    <property type="match status" value="1"/>
</dbReference>
<feature type="short sequence motif" description="'KMSKS' region" evidence="10">
    <location>
        <begin position="245"/>
        <end position="249"/>
    </location>
</feature>
<dbReference type="HAMAP" id="MF_02007">
    <property type="entry name" value="Tyr_tRNA_synth_type2"/>
    <property type="match status" value="1"/>
</dbReference>
<protein>
    <recommendedName>
        <fullName evidence="10">Tyrosine--tRNA ligase</fullName>
        <ecNumber evidence="10">6.1.1.1</ecNumber>
    </recommendedName>
    <alternativeName>
        <fullName evidence="10">Tyrosyl-tRNA synthetase</fullName>
        <shortName evidence="10">TyrRS</shortName>
    </alternativeName>
</protein>
<comment type="subcellular location">
    <subcellularLocation>
        <location evidence="10">Cytoplasm</location>
    </subcellularLocation>
</comment>
<dbReference type="GO" id="GO:0005829">
    <property type="term" value="C:cytosol"/>
    <property type="evidence" value="ECO:0007669"/>
    <property type="project" value="TreeGrafter"/>
</dbReference>
<keyword evidence="4 10" id="KW-0547">Nucleotide-binding</keyword>
<keyword evidence="7 10" id="KW-0648">Protein biosynthesis</keyword>
<dbReference type="GO" id="GO:0005524">
    <property type="term" value="F:ATP binding"/>
    <property type="evidence" value="ECO:0007669"/>
    <property type="project" value="UniProtKB-UniRule"/>
</dbReference>
<evidence type="ECO:0000256" key="8">
    <source>
        <dbReference type="ARBA" id="ARBA00023146"/>
    </source>
</evidence>
<keyword evidence="6 11" id="KW-0694">RNA-binding</keyword>
<dbReference type="InterPro" id="IPR014729">
    <property type="entry name" value="Rossmann-like_a/b/a_fold"/>
</dbReference>
<comment type="subunit">
    <text evidence="1 10">Homodimer.</text>
</comment>
<name>A0A5E4SQZ6_9BURK</name>
<evidence type="ECO:0000256" key="10">
    <source>
        <dbReference type="HAMAP-Rule" id="MF_02007"/>
    </source>
</evidence>
<dbReference type="SUPFAM" id="SSF55174">
    <property type="entry name" value="Alpha-L RNA-binding motif"/>
    <property type="match status" value="1"/>
</dbReference>
<dbReference type="PANTHER" id="PTHR11766">
    <property type="entry name" value="TYROSYL-TRNA SYNTHETASE"/>
    <property type="match status" value="1"/>
</dbReference>
<reference evidence="13 14" key="1">
    <citation type="submission" date="2019-08" db="EMBL/GenBank/DDBJ databases">
        <authorList>
            <person name="Peeters C."/>
        </authorList>
    </citation>
    <scope>NUCLEOTIDE SEQUENCE [LARGE SCALE GENOMIC DNA]</scope>
    <source>
        <strain evidence="13 14">LMG 31107</strain>
    </source>
</reference>
<dbReference type="InterPro" id="IPR002305">
    <property type="entry name" value="aa-tRNA-synth_Ic"/>
</dbReference>
<comment type="function">
    <text evidence="10">Catalyzes the attachment of tyrosine to tRNA(Tyr) in a two-step reaction: tyrosine is first activated by ATP to form Tyr-AMP and then transferred to the acceptor end of tRNA(Tyr).</text>
</comment>
<dbReference type="Gene3D" id="1.10.240.10">
    <property type="entry name" value="Tyrosyl-Transfer RNA Synthetase"/>
    <property type="match status" value="1"/>
</dbReference>
<dbReference type="PROSITE" id="PS00178">
    <property type="entry name" value="AA_TRNA_LIGASE_I"/>
    <property type="match status" value="1"/>
</dbReference>
<dbReference type="Gene3D" id="3.10.290.10">
    <property type="entry name" value="RNA-binding S4 domain"/>
    <property type="match status" value="1"/>
</dbReference>
<organism evidence="13 14">
    <name type="scientific">Pandoraea cepalis</name>
    <dbReference type="NCBI Taxonomy" id="2508294"/>
    <lineage>
        <taxon>Bacteria</taxon>
        <taxon>Pseudomonadati</taxon>
        <taxon>Pseudomonadota</taxon>
        <taxon>Betaproteobacteria</taxon>
        <taxon>Burkholderiales</taxon>
        <taxon>Burkholderiaceae</taxon>
        <taxon>Pandoraea</taxon>
    </lineage>
</organism>
<dbReference type="PANTHER" id="PTHR11766:SF1">
    <property type="entry name" value="TYROSINE--TRNA LIGASE"/>
    <property type="match status" value="1"/>
</dbReference>
<evidence type="ECO:0000256" key="9">
    <source>
        <dbReference type="ARBA" id="ARBA00048248"/>
    </source>
</evidence>
<evidence type="ECO:0000313" key="13">
    <source>
        <dbReference type="EMBL" id="VVD76279.1"/>
    </source>
</evidence>
<dbReference type="EC" id="6.1.1.1" evidence="10"/>
<evidence type="ECO:0000256" key="6">
    <source>
        <dbReference type="ARBA" id="ARBA00022884"/>
    </source>
</evidence>
<dbReference type="GO" id="GO:0006437">
    <property type="term" value="P:tyrosyl-tRNA aminoacylation"/>
    <property type="evidence" value="ECO:0007669"/>
    <property type="project" value="UniProtKB-UniRule"/>
</dbReference>
<dbReference type="FunFam" id="3.40.50.620:FF:000061">
    <property type="entry name" value="Tyrosine--tRNA ligase"/>
    <property type="match status" value="1"/>
</dbReference>
<keyword evidence="5 10" id="KW-0067">ATP-binding</keyword>
<dbReference type="Pfam" id="PF00579">
    <property type="entry name" value="tRNA-synt_1b"/>
    <property type="match status" value="1"/>
</dbReference>
<evidence type="ECO:0000256" key="3">
    <source>
        <dbReference type="ARBA" id="ARBA00022598"/>
    </source>
</evidence>
<dbReference type="SMART" id="SM00363">
    <property type="entry name" value="S4"/>
    <property type="match status" value="1"/>
</dbReference>
<dbReference type="InterPro" id="IPR036986">
    <property type="entry name" value="S4_RNA-bd_sf"/>
</dbReference>
<dbReference type="GO" id="GO:0003723">
    <property type="term" value="F:RNA binding"/>
    <property type="evidence" value="ECO:0007669"/>
    <property type="project" value="UniProtKB-KW"/>
</dbReference>
<dbReference type="CDD" id="cd00165">
    <property type="entry name" value="S4"/>
    <property type="match status" value="1"/>
</dbReference>
<dbReference type="PROSITE" id="PS50889">
    <property type="entry name" value="S4"/>
    <property type="match status" value="1"/>
</dbReference>
<dbReference type="Proteomes" id="UP000396788">
    <property type="component" value="Unassembled WGS sequence"/>
</dbReference>
<dbReference type="RefSeq" id="WP_150606718.1">
    <property type="nucleotide sequence ID" value="NZ_CABPRY010000001.1"/>
</dbReference>
<dbReference type="InterPro" id="IPR001412">
    <property type="entry name" value="aa-tRNA-synth_I_CS"/>
</dbReference>
<feature type="short sequence motif" description="'HIGH' region" evidence="10">
    <location>
        <begin position="61"/>
        <end position="70"/>
    </location>
</feature>
<dbReference type="CDD" id="cd00805">
    <property type="entry name" value="TyrRS_core"/>
    <property type="match status" value="1"/>
</dbReference>
<evidence type="ECO:0000256" key="11">
    <source>
        <dbReference type="PROSITE-ProRule" id="PRU00182"/>
    </source>
</evidence>
<dbReference type="Gene3D" id="3.40.50.620">
    <property type="entry name" value="HUPs"/>
    <property type="match status" value="1"/>
</dbReference>
<evidence type="ECO:0000256" key="4">
    <source>
        <dbReference type="ARBA" id="ARBA00022741"/>
    </source>
</evidence>
<dbReference type="InterPro" id="IPR024088">
    <property type="entry name" value="Tyr-tRNA-ligase_bac-type"/>
</dbReference>
<proteinExistence type="inferred from homology"/>
<comment type="catalytic activity">
    <reaction evidence="9 10">
        <text>tRNA(Tyr) + L-tyrosine + ATP = L-tyrosyl-tRNA(Tyr) + AMP + diphosphate + H(+)</text>
        <dbReference type="Rhea" id="RHEA:10220"/>
        <dbReference type="Rhea" id="RHEA-COMP:9706"/>
        <dbReference type="Rhea" id="RHEA-COMP:9707"/>
        <dbReference type="ChEBI" id="CHEBI:15378"/>
        <dbReference type="ChEBI" id="CHEBI:30616"/>
        <dbReference type="ChEBI" id="CHEBI:33019"/>
        <dbReference type="ChEBI" id="CHEBI:58315"/>
        <dbReference type="ChEBI" id="CHEBI:78442"/>
        <dbReference type="ChEBI" id="CHEBI:78536"/>
        <dbReference type="ChEBI" id="CHEBI:456215"/>
        <dbReference type="EC" id="6.1.1.1"/>
    </reaction>
</comment>
<gene>
    <name evidence="10" type="primary">tyrS</name>
    <name evidence="13" type="ORF">PCE31107_00889</name>
</gene>
<keyword evidence="3 10" id="KW-0436">Ligase</keyword>
<evidence type="ECO:0000256" key="7">
    <source>
        <dbReference type="ARBA" id="ARBA00022917"/>
    </source>
</evidence>
<dbReference type="InterPro" id="IPR002307">
    <property type="entry name" value="Tyr-tRNA-ligase"/>
</dbReference>
<feature type="binding site" evidence="10">
    <location>
        <position position="248"/>
    </location>
    <ligand>
        <name>ATP</name>
        <dbReference type="ChEBI" id="CHEBI:30616"/>
    </ligand>
</feature>
<sequence length="414" mass="45851">MTSEHALTSEKKYPVTDAARAALAIAKRGCDELLVEEEFLQKLARSEATGKPLRIKLGLDPTAPDIHIGHTVVLNKMRQLQDLGHTVIFLIGDFTSLIGDPSGRNSTRPPLTREQIESNAKTYFEQAALVLDRNKTEIRYNSEWSMKLGADGMIKLASRYTMARMLEREDFTKRFQGGVPIAIHEFLYPLMQGYDSVALESDLELGGTDQKFNLLVGRELQKQYGQEPQCILTMPLLEGLDGVEKMSKSKANYVGISEKPSEMFGKLMSISDGLMWRYYELLSFRTLDEIAQLHKDVEGGRNPRDVKVLLAQEIVARFHSQADAERALEDFNARAKGGVPDDIPEVSLEGAPLGIAQLLKQAGLVPSTSEANRNIEQGGVRIDGEAVSDKGAKIDAGTYVVQVGKRRFARVTLA</sequence>
<dbReference type="EMBL" id="CABPRY010000001">
    <property type="protein sequence ID" value="VVD76279.1"/>
    <property type="molecule type" value="Genomic_DNA"/>
</dbReference>
<evidence type="ECO:0000256" key="5">
    <source>
        <dbReference type="ARBA" id="ARBA00022840"/>
    </source>
</evidence>
<keyword evidence="2 10" id="KW-0963">Cytoplasm</keyword>